<sequence length="469" mass="52192">MQDTANKHFKTYDFQYADPIEVFAPLRDLPFAMLMHGKGKRWSYICAQPLQTVIFQSDDVQEVCALETLEASLKELNFERPLGAPPFCGGWAGLVSYEYGRQLLPKLENGPEHSQWPDLALALYDQVLAFDHEEQKATLYVWDWAQREGVNARDVSLHHVLQAGMAGLDNWCGPLSQRPPEPREKIQDYENKIARTVAYIHAGDCFQSNISQAFDFRLKSDAHPYHLIKRLNQSSAAPFSSYFRLENLALASNSPERFLKTRRGIDGELYVSTKPIKGTRPRGDTPDKDVALASQLLASEKDLAENLMIVDLMRNDLSKVCVPGSVKVPKLSALESFANVHHLVSTVVGRVQVDKGVVDLLRAAFPGGSITGAPKIRAMQIIAELEDAARGPYCGSLLWISPDGCMDSSILIRSTAFVEEEGGWRGEFRVGGGIVADSDPTEEYLETIDKGRALVYALTDMSAQEERND</sequence>
<dbReference type="GO" id="GO:0004049">
    <property type="term" value="F:anthranilate synthase activity"/>
    <property type="evidence" value="ECO:0007669"/>
    <property type="project" value="UniProtKB-EC"/>
</dbReference>
<feature type="domain" description="Chorismate-utilising enzyme C-terminal" evidence="1">
    <location>
        <begin position="187"/>
        <end position="450"/>
    </location>
</feature>
<dbReference type="eggNOG" id="COG0147">
    <property type="taxonomic scope" value="Bacteria"/>
</dbReference>
<dbReference type="OrthoDB" id="9803598at2"/>
<dbReference type="PANTHER" id="PTHR11236">
    <property type="entry name" value="AMINOBENZOATE/ANTHRANILATE SYNTHASE"/>
    <property type="match status" value="1"/>
</dbReference>
<dbReference type="PRINTS" id="PR00095">
    <property type="entry name" value="ANTSNTHASEI"/>
</dbReference>
<dbReference type="EMBL" id="CP001678">
    <property type="protein sequence ID" value="ACT58532.1"/>
    <property type="molecule type" value="Genomic_DNA"/>
</dbReference>
<name>C6XQ15_HIRBI</name>
<organism evidence="3 4">
    <name type="scientific">Hirschia baltica (strain ATCC 49814 / DSM 5838 / IFAM 1418)</name>
    <dbReference type="NCBI Taxonomy" id="582402"/>
    <lineage>
        <taxon>Bacteria</taxon>
        <taxon>Pseudomonadati</taxon>
        <taxon>Pseudomonadota</taxon>
        <taxon>Alphaproteobacteria</taxon>
        <taxon>Hyphomonadales</taxon>
        <taxon>Hyphomonadaceae</taxon>
        <taxon>Hirschia</taxon>
    </lineage>
</organism>
<dbReference type="InterPro" id="IPR015890">
    <property type="entry name" value="Chorismate_C"/>
</dbReference>
<dbReference type="Pfam" id="PF04715">
    <property type="entry name" value="Anth_synt_I_N"/>
    <property type="match status" value="1"/>
</dbReference>
<dbReference type="AlphaFoldDB" id="C6XQ15"/>
<dbReference type="GO" id="GO:0046820">
    <property type="term" value="F:4-amino-4-deoxychorismate synthase activity"/>
    <property type="evidence" value="ECO:0007669"/>
    <property type="project" value="TreeGrafter"/>
</dbReference>
<dbReference type="STRING" id="582402.Hbal_0838"/>
<dbReference type="KEGG" id="hba:Hbal_0838"/>
<dbReference type="InterPro" id="IPR005801">
    <property type="entry name" value="ADC_synthase"/>
</dbReference>
<dbReference type="InterPro" id="IPR019999">
    <property type="entry name" value="Anth_synth_I-like"/>
</dbReference>
<dbReference type="Proteomes" id="UP000002745">
    <property type="component" value="Chromosome"/>
</dbReference>
<evidence type="ECO:0000313" key="3">
    <source>
        <dbReference type="EMBL" id="ACT58532.1"/>
    </source>
</evidence>
<accession>C6XQ15</accession>
<reference evidence="4" key="1">
    <citation type="journal article" date="2011" name="J. Bacteriol.">
        <title>Genome sequences of eight morphologically diverse alphaproteobacteria.</title>
        <authorList>
            <consortium name="US DOE Joint Genome Institute"/>
            <person name="Brown P.J."/>
            <person name="Kysela D.T."/>
            <person name="Buechlein A."/>
            <person name="Hemmerich C."/>
            <person name="Brun Y.V."/>
        </authorList>
    </citation>
    <scope>NUCLEOTIDE SEQUENCE [LARGE SCALE GENOMIC DNA]</scope>
    <source>
        <strain evidence="4">ATCC 49814 / DSM 5838 / IFAM 1418</strain>
    </source>
</reference>
<dbReference type="GO" id="GO:0000162">
    <property type="term" value="P:L-tryptophan biosynthetic process"/>
    <property type="evidence" value="ECO:0007669"/>
    <property type="project" value="TreeGrafter"/>
</dbReference>
<evidence type="ECO:0000313" key="4">
    <source>
        <dbReference type="Proteomes" id="UP000002745"/>
    </source>
</evidence>
<gene>
    <name evidence="3" type="ordered locus">Hbal_0838</name>
</gene>
<keyword evidence="3" id="KW-0456">Lyase</keyword>
<dbReference type="PANTHER" id="PTHR11236:SF50">
    <property type="entry name" value="AMINODEOXYCHORISMATE SYNTHASE COMPONENT 1"/>
    <property type="match status" value="1"/>
</dbReference>
<dbReference type="HOGENOM" id="CLU_006493_7_2_5"/>
<protein>
    <submittedName>
        <fullName evidence="3">Para-aminobenzoate synthase, subunit I</fullName>
        <ecNumber evidence="3">4.1.3.27</ecNumber>
    </submittedName>
</protein>
<dbReference type="SUPFAM" id="SSF56322">
    <property type="entry name" value="ADC synthase"/>
    <property type="match status" value="1"/>
</dbReference>
<evidence type="ECO:0000259" key="2">
    <source>
        <dbReference type="Pfam" id="PF04715"/>
    </source>
</evidence>
<dbReference type="Pfam" id="PF00425">
    <property type="entry name" value="Chorismate_bind"/>
    <property type="match status" value="1"/>
</dbReference>
<keyword evidence="4" id="KW-1185">Reference proteome</keyword>
<dbReference type="EC" id="4.1.3.27" evidence="3"/>
<dbReference type="InterPro" id="IPR006805">
    <property type="entry name" value="Anth_synth_I_N"/>
</dbReference>
<dbReference type="Gene3D" id="3.60.120.10">
    <property type="entry name" value="Anthranilate synthase"/>
    <property type="match status" value="1"/>
</dbReference>
<proteinExistence type="predicted"/>
<feature type="domain" description="Anthranilate synthase component I N-terminal" evidence="2">
    <location>
        <begin position="17"/>
        <end position="139"/>
    </location>
</feature>
<evidence type="ECO:0000259" key="1">
    <source>
        <dbReference type="Pfam" id="PF00425"/>
    </source>
</evidence>
<dbReference type="RefSeq" id="WP_015826682.1">
    <property type="nucleotide sequence ID" value="NC_012982.1"/>
</dbReference>